<dbReference type="OMA" id="YERETAQ"/>
<dbReference type="Proteomes" id="UP000266841">
    <property type="component" value="Unassembled WGS sequence"/>
</dbReference>
<name>K0TAR7_THAOC</name>
<keyword evidence="5" id="KW-1185">Reference proteome</keyword>
<dbReference type="InterPro" id="IPR051681">
    <property type="entry name" value="Ser/Thr_Kinases-Pseudokinases"/>
</dbReference>
<feature type="compositionally biased region" description="Basic and acidic residues" evidence="1">
    <location>
        <begin position="683"/>
        <end position="700"/>
    </location>
</feature>
<sequence length="787" mass="90657">MNASILHKRSGDVRAGNGHRQHHPHANGSPGSSAAHRRHAQRSVLAWLRAAVGIEGGRVGKAEDENFAKYGKRSAKVLRNRLIYCALCLSSFVFGASVVMLRHSPPADEPKLRNRKTDALRRNGDRPAGEEEEDRGSARQNIVRDKNRGSRYDPKSEKQEKTNDNQLSIKRFDRRQFLTSYERETAQAAARQMERKHPQSVQLNTWAASAAFRGFPRAKQTHGAIKKLVDPDYGTITYKTIRKNTPFERKIADESASALEPSKIKATQSLKTRNRNKKRDNQYPNYNQKGEKLMDQNVESIYLEDELVIFYDDDRVHIESKANDGKTYEPRACQEQSWARDYYPTCNAFHQMDLGRPYDDPDKLLKPRPDNELNMNYIDHGYYRDVWITEDNPWLWPDQYRQEKLVSAKQYGVLHEARTSKLVARAYRSSALKTLQMKHEYDGDSFEEVQLEAVIMERMTYSPRVMNIYGHCAFSVMVEVIPIEFEEAVVFDEGYATNDEIEKRNKNGLRPYNNFTSVEKLHFALEMAESLADLHGFEDGVIVHDDVQVCQWLRRPDGHLVLGDFNRATIMQFDLQRNEYCKFNNGKGFGNYRAPEEFAAKNLNEEIDYDTDDDGVVHKKLIAKKLPFVDERYRERSFEERKLIELMEKCWAYDPSERCTAFDAVSFLREVLPLGNLSGAGESDQHRCPVVDQKPQHESDGGDESNSRPTRRLSIDDSDVTYTAPANQSLRRRRRQILPKPPAYTAMSSSLAMPRHSVPEHQVSDSRAFAPRPSQQRTFCTILALFR</sequence>
<dbReference type="SMART" id="SM00220">
    <property type="entry name" value="S_TKc"/>
    <property type="match status" value="1"/>
</dbReference>
<dbReference type="PROSITE" id="PS50011">
    <property type="entry name" value="PROTEIN_KINASE_DOM"/>
    <property type="match status" value="1"/>
</dbReference>
<reference evidence="4 5" key="1">
    <citation type="journal article" date="2012" name="Genome Biol.">
        <title>Genome and low-iron response of an oceanic diatom adapted to chronic iron limitation.</title>
        <authorList>
            <person name="Lommer M."/>
            <person name="Specht M."/>
            <person name="Roy A.S."/>
            <person name="Kraemer L."/>
            <person name="Andreson R."/>
            <person name="Gutowska M.A."/>
            <person name="Wolf J."/>
            <person name="Bergner S.V."/>
            <person name="Schilhabel M.B."/>
            <person name="Klostermeier U.C."/>
            <person name="Beiko R.G."/>
            <person name="Rosenstiel P."/>
            <person name="Hippler M."/>
            <person name="Laroche J."/>
        </authorList>
    </citation>
    <scope>NUCLEOTIDE SEQUENCE [LARGE SCALE GENOMIC DNA]</scope>
    <source>
        <strain evidence="4 5">CCMP1005</strain>
    </source>
</reference>
<feature type="domain" description="Protein kinase" evidence="3">
    <location>
        <begin position="400"/>
        <end position="672"/>
    </location>
</feature>
<protein>
    <recommendedName>
        <fullName evidence="3">Protein kinase domain-containing protein</fullName>
    </recommendedName>
</protein>
<organism evidence="4 5">
    <name type="scientific">Thalassiosira oceanica</name>
    <name type="common">Marine diatom</name>
    <dbReference type="NCBI Taxonomy" id="159749"/>
    <lineage>
        <taxon>Eukaryota</taxon>
        <taxon>Sar</taxon>
        <taxon>Stramenopiles</taxon>
        <taxon>Ochrophyta</taxon>
        <taxon>Bacillariophyta</taxon>
        <taxon>Coscinodiscophyceae</taxon>
        <taxon>Thalassiosirophycidae</taxon>
        <taxon>Thalassiosirales</taxon>
        <taxon>Thalassiosiraceae</taxon>
        <taxon>Thalassiosira</taxon>
    </lineage>
</organism>
<feature type="transmembrane region" description="Helical" evidence="2">
    <location>
        <begin position="82"/>
        <end position="101"/>
    </location>
</feature>
<evidence type="ECO:0000313" key="5">
    <source>
        <dbReference type="Proteomes" id="UP000266841"/>
    </source>
</evidence>
<feature type="compositionally biased region" description="Basic and acidic residues" evidence="1">
    <location>
        <begin position="142"/>
        <end position="163"/>
    </location>
</feature>
<dbReference type="InterPro" id="IPR000719">
    <property type="entry name" value="Prot_kinase_dom"/>
</dbReference>
<dbReference type="Gene3D" id="1.10.510.10">
    <property type="entry name" value="Transferase(Phosphotransferase) domain 1"/>
    <property type="match status" value="1"/>
</dbReference>
<dbReference type="GO" id="GO:0004674">
    <property type="term" value="F:protein serine/threonine kinase activity"/>
    <property type="evidence" value="ECO:0007669"/>
    <property type="project" value="TreeGrafter"/>
</dbReference>
<dbReference type="PANTHER" id="PTHR44329">
    <property type="entry name" value="SERINE/THREONINE-PROTEIN KINASE TNNI3K-RELATED"/>
    <property type="match status" value="1"/>
</dbReference>
<feature type="compositionally biased region" description="Basic and acidic residues" evidence="1">
    <location>
        <begin position="105"/>
        <end position="129"/>
    </location>
</feature>
<keyword evidence="2" id="KW-0472">Membrane</keyword>
<dbReference type="PANTHER" id="PTHR44329:SF214">
    <property type="entry name" value="PROTEIN KINASE DOMAIN-CONTAINING PROTEIN"/>
    <property type="match status" value="1"/>
</dbReference>
<evidence type="ECO:0000256" key="2">
    <source>
        <dbReference type="SAM" id="Phobius"/>
    </source>
</evidence>
<evidence type="ECO:0000256" key="1">
    <source>
        <dbReference type="SAM" id="MobiDB-lite"/>
    </source>
</evidence>
<dbReference type="EMBL" id="AGNL01012905">
    <property type="protein sequence ID" value="EJK67587.1"/>
    <property type="molecule type" value="Genomic_DNA"/>
</dbReference>
<dbReference type="OrthoDB" id="41771at2759"/>
<feature type="compositionally biased region" description="Polar residues" evidence="1">
    <location>
        <begin position="720"/>
        <end position="729"/>
    </location>
</feature>
<accession>K0TAR7</accession>
<comment type="caution">
    <text evidence="4">The sequence shown here is derived from an EMBL/GenBank/DDBJ whole genome shotgun (WGS) entry which is preliminary data.</text>
</comment>
<feature type="region of interest" description="Disordered" evidence="1">
    <location>
        <begin position="1"/>
        <end position="40"/>
    </location>
</feature>
<keyword evidence="2" id="KW-0812">Transmembrane</keyword>
<dbReference type="Pfam" id="PF00069">
    <property type="entry name" value="Pkinase"/>
    <property type="match status" value="1"/>
</dbReference>
<feature type="region of interest" description="Disordered" evidence="1">
    <location>
        <begin position="104"/>
        <end position="166"/>
    </location>
</feature>
<feature type="region of interest" description="Disordered" evidence="1">
    <location>
        <begin position="679"/>
        <end position="770"/>
    </location>
</feature>
<dbReference type="SUPFAM" id="SSF56112">
    <property type="entry name" value="Protein kinase-like (PK-like)"/>
    <property type="match status" value="1"/>
</dbReference>
<gene>
    <name evidence="4" type="ORF">THAOC_11356</name>
</gene>
<dbReference type="InterPro" id="IPR011009">
    <property type="entry name" value="Kinase-like_dom_sf"/>
</dbReference>
<dbReference type="eggNOG" id="KOG0192">
    <property type="taxonomic scope" value="Eukaryota"/>
</dbReference>
<dbReference type="AlphaFoldDB" id="K0TAR7"/>
<evidence type="ECO:0000259" key="3">
    <source>
        <dbReference type="PROSITE" id="PS50011"/>
    </source>
</evidence>
<keyword evidence="2" id="KW-1133">Transmembrane helix</keyword>
<feature type="region of interest" description="Disordered" evidence="1">
    <location>
        <begin position="253"/>
        <end position="290"/>
    </location>
</feature>
<dbReference type="GO" id="GO:0005524">
    <property type="term" value="F:ATP binding"/>
    <property type="evidence" value="ECO:0007669"/>
    <property type="project" value="InterPro"/>
</dbReference>
<evidence type="ECO:0000313" key="4">
    <source>
        <dbReference type="EMBL" id="EJK67587.1"/>
    </source>
</evidence>
<proteinExistence type="predicted"/>